<dbReference type="CDD" id="cd07377">
    <property type="entry name" value="WHTH_GntR"/>
    <property type="match status" value="1"/>
</dbReference>
<keyword evidence="3" id="KW-0238">DNA-binding</keyword>
<protein>
    <submittedName>
        <fullName evidence="6">Arabinose metabolism transcriptional repressor</fullName>
    </submittedName>
</protein>
<dbReference type="SUPFAM" id="SSF53822">
    <property type="entry name" value="Periplasmic binding protein-like I"/>
    <property type="match status" value="1"/>
</dbReference>
<organism evidence="6 7">
    <name type="scientific">Robinsoniella peoriensis</name>
    <dbReference type="NCBI Taxonomy" id="180332"/>
    <lineage>
        <taxon>Bacteria</taxon>
        <taxon>Bacillati</taxon>
        <taxon>Bacillota</taxon>
        <taxon>Clostridia</taxon>
        <taxon>Lachnospirales</taxon>
        <taxon>Lachnospiraceae</taxon>
        <taxon>Robinsoniella</taxon>
    </lineage>
</organism>
<dbReference type="InterPro" id="IPR046335">
    <property type="entry name" value="LacI/GalR-like_sensor"/>
</dbReference>
<sequence length="358" mass="40576">MANFKYSQVADWLKNEIYSGKFPGGVKIPGEEELCVKFSVSRQTARQAIKVLENEGLLYKVQGSGTYVSRKVQIPPFRNQEKKRRCIGVILNRVEDYLFPAVIKGIHDELCPRGYGIQLFLTSQQVALEEEFLRSVLDGGVQGIIMEPVKSALPMINDGLYERLTANIPVVFTQTLHTQFPASAVTVDDRGGGELLVKHLFDKGHRNIGAICKMDEQTGMKRYEGYMRASMNLKLPVKNEQVIWYTNETENELFTQPHGERIWEKVRNCTAIVCNDDRVAFYLIRFLEERGIRVPEDIAVTGFEDTEYAGMGKQITTIIHPKESFGTKSAEVVLKMIEEPGYREDYCFSAVLKPGKST</sequence>
<evidence type="ECO:0000256" key="3">
    <source>
        <dbReference type="ARBA" id="ARBA00023125"/>
    </source>
</evidence>
<dbReference type="PROSITE" id="PS50949">
    <property type="entry name" value="HTH_GNTR"/>
    <property type="match status" value="1"/>
</dbReference>
<dbReference type="Pfam" id="PF00392">
    <property type="entry name" value="GntR"/>
    <property type="match status" value="1"/>
</dbReference>
<dbReference type="Proteomes" id="UP000306509">
    <property type="component" value="Unassembled WGS sequence"/>
</dbReference>
<evidence type="ECO:0000313" key="7">
    <source>
        <dbReference type="Proteomes" id="UP000306509"/>
    </source>
</evidence>
<evidence type="ECO:0000256" key="1">
    <source>
        <dbReference type="ARBA" id="ARBA00022491"/>
    </source>
</evidence>
<evidence type="ECO:0000256" key="2">
    <source>
        <dbReference type="ARBA" id="ARBA00023015"/>
    </source>
</evidence>
<dbReference type="PANTHER" id="PTHR30146:SF148">
    <property type="entry name" value="HTH-TYPE TRANSCRIPTIONAL REPRESSOR PURR-RELATED"/>
    <property type="match status" value="1"/>
</dbReference>
<dbReference type="InterPro" id="IPR033532">
    <property type="entry name" value="AraR_ligand_bind_dom"/>
</dbReference>
<keyword evidence="4" id="KW-0804">Transcription</keyword>
<dbReference type="PANTHER" id="PTHR30146">
    <property type="entry name" value="LACI-RELATED TRANSCRIPTIONAL REPRESSOR"/>
    <property type="match status" value="1"/>
</dbReference>
<keyword evidence="7" id="KW-1185">Reference proteome</keyword>
<evidence type="ECO:0000259" key="5">
    <source>
        <dbReference type="PROSITE" id="PS50949"/>
    </source>
</evidence>
<dbReference type="SUPFAM" id="SSF46785">
    <property type="entry name" value="Winged helix' DNA-binding domain"/>
    <property type="match status" value="1"/>
</dbReference>
<dbReference type="Gene3D" id="1.10.10.10">
    <property type="entry name" value="Winged helix-like DNA-binding domain superfamily/Winged helix DNA-binding domain"/>
    <property type="match status" value="1"/>
</dbReference>
<dbReference type="RefSeq" id="WP_138004139.1">
    <property type="nucleotide sequence ID" value="NZ_QGQD01000111.1"/>
</dbReference>
<dbReference type="GO" id="GO:0003700">
    <property type="term" value="F:DNA-binding transcription factor activity"/>
    <property type="evidence" value="ECO:0007669"/>
    <property type="project" value="InterPro"/>
</dbReference>
<evidence type="ECO:0000256" key="4">
    <source>
        <dbReference type="ARBA" id="ARBA00023163"/>
    </source>
</evidence>
<dbReference type="GO" id="GO:0000976">
    <property type="term" value="F:transcription cis-regulatory region binding"/>
    <property type="evidence" value="ECO:0007669"/>
    <property type="project" value="TreeGrafter"/>
</dbReference>
<dbReference type="InterPro" id="IPR028082">
    <property type="entry name" value="Peripla_BP_I"/>
</dbReference>
<dbReference type="EMBL" id="QGQD01000111">
    <property type="protein sequence ID" value="TLC97740.1"/>
    <property type="molecule type" value="Genomic_DNA"/>
</dbReference>
<name>A0A4U8PZI1_9FIRM</name>
<dbReference type="InterPro" id="IPR000524">
    <property type="entry name" value="Tscrpt_reg_HTH_GntR"/>
</dbReference>
<reference evidence="6 7" key="1">
    <citation type="journal article" date="2019" name="Anaerobe">
        <title>Detection of Robinsoniella peoriensis in multiple bone samples of a trauma patient.</title>
        <authorList>
            <person name="Schrottner P."/>
            <person name="Hartwich K."/>
            <person name="Bunk B."/>
            <person name="Schober I."/>
            <person name="Helbig S."/>
            <person name="Rudolph W.W."/>
            <person name="Gunzer F."/>
        </authorList>
    </citation>
    <scope>NUCLEOTIDE SEQUENCE [LARGE SCALE GENOMIC DNA]</scope>
    <source>
        <strain evidence="6 7">DSM 106044</strain>
    </source>
</reference>
<proteinExistence type="predicted"/>
<dbReference type="PRINTS" id="PR00035">
    <property type="entry name" value="HTHGNTR"/>
</dbReference>
<evidence type="ECO:0000313" key="6">
    <source>
        <dbReference type="EMBL" id="TLC97740.1"/>
    </source>
</evidence>
<feature type="domain" description="HTH gntR-type" evidence="5">
    <location>
        <begin position="3"/>
        <end position="71"/>
    </location>
</feature>
<dbReference type="Gene3D" id="3.40.50.2300">
    <property type="match status" value="2"/>
</dbReference>
<dbReference type="SMART" id="SM00345">
    <property type="entry name" value="HTH_GNTR"/>
    <property type="match status" value="1"/>
</dbReference>
<comment type="caution">
    <text evidence="6">The sequence shown here is derived from an EMBL/GenBank/DDBJ whole genome shotgun (WGS) entry which is preliminary data.</text>
</comment>
<gene>
    <name evidence="6" type="primary">araR_3</name>
    <name evidence="6" type="ORF">DSM106044_05442</name>
</gene>
<dbReference type="InterPro" id="IPR036390">
    <property type="entry name" value="WH_DNA-bd_sf"/>
</dbReference>
<accession>A0A4U8PZI1</accession>
<keyword evidence="1" id="KW-0678">Repressor</keyword>
<dbReference type="STRING" id="180332.GCA_000797495_03207"/>
<dbReference type="InterPro" id="IPR036388">
    <property type="entry name" value="WH-like_DNA-bd_sf"/>
</dbReference>
<dbReference type="Pfam" id="PF13377">
    <property type="entry name" value="Peripla_BP_3"/>
    <property type="match status" value="1"/>
</dbReference>
<dbReference type="CDD" id="cd01541">
    <property type="entry name" value="PBP1_AraR"/>
    <property type="match status" value="1"/>
</dbReference>
<keyword evidence="2" id="KW-0805">Transcription regulation</keyword>
<dbReference type="AlphaFoldDB" id="A0A4U8PZI1"/>